<evidence type="ECO:0000313" key="2">
    <source>
        <dbReference type="EMBL" id="GHO45735.1"/>
    </source>
</evidence>
<protein>
    <recommendedName>
        <fullName evidence="1">PAS domain-containing protein</fullName>
    </recommendedName>
</protein>
<sequence length="259" mass="28616">MLRQEYFSGDSAHIGSSPSIALGNPSRALFVIDDTETIVYANTRAKVMARAISEACIGSVFWHSAPQLVSPELYQALRKTKQSREATAVTYRSPVTQHWLHVSLSCTEEGVVLFFQDDLESLSLLNALNPNEQMYRELLESLADGVVILTPDGLILDMNQRMLADVDLPREVVMGKPFADMPLWSYDPTLQEQVRAALARASRGENVRFEARIRPRGEKYLDILITITPIVTPISTSSTSSVQAGISPNASMLKTNCVS</sequence>
<dbReference type="PROSITE" id="PS50112">
    <property type="entry name" value="PAS"/>
    <property type="match status" value="1"/>
</dbReference>
<dbReference type="Proteomes" id="UP000612362">
    <property type="component" value="Unassembled WGS sequence"/>
</dbReference>
<accession>A0A8J3I2R1</accession>
<dbReference type="CDD" id="cd00130">
    <property type="entry name" value="PAS"/>
    <property type="match status" value="1"/>
</dbReference>
<dbReference type="NCBIfam" id="TIGR00229">
    <property type="entry name" value="sensory_box"/>
    <property type="match status" value="1"/>
</dbReference>
<dbReference type="InterPro" id="IPR013767">
    <property type="entry name" value="PAS_fold"/>
</dbReference>
<keyword evidence="3" id="KW-1185">Reference proteome</keyword>
<organism evidence="2 3">
    <name type="scientific">Ktedonospora formicarum</name>
    <dbReference type="NCBI Taxonomy" id="2778364"/>
    <lineage>
        <taxon>Bacteria</taxon>
        <taxon>Bacillati</taxon>
        <taxon>Chloroflexota</taxon>
        <taxon>Ktedonobacteria</taxon>
        <taxon>Ktedonobacterales</taxon>
        <taxon>Ktedonobacteraceae</taxon>
        <taxon>Ktedonospora</taxon>
    </lineage>
</organism>
<evidence type="ECO:0000259" key="1">
    <source>
        <dbReference type="PROSITE" id="PS50112"/>
    </source>
</evidence>
<evidence type="ECO:0000313" key="3">
    <source>
        <dbReference type="Proteomes" id="UP000612362"/>
    </source>
</evidence>
<dbReference type="SUPFAM" id="SSF55785">
    <property type="entry name" value="PYP-like sensor domain (PAS domain)"/>
    <property type="match status" value="1"/>
</dbReference>
<dbReference type="Pfam" id="PF00989">
    <property type="entry name" value="PAS"/>
    <property type="match status" value="1"/>
</dbReference>
<dbReference type="InterPro" id="IPR035965">
    <property type="entry name" value="PAS-like_dom_sf"/>
</dbReference>
<dbReference type="AlphaFoldDB" id="A0A8J3I2R1"/>
<comment type="caution">
    <text evidence="2">The sequence shown here is derived from an EMBL/GenBank/DDBJ whole genome shotgun (WGS) entry which is preliminary data.</text>
</comment>
<name>A0A8J3I2R1_9CHLR</name>
<proteinExistence type="predicted"/>
<dbReference type="SMART" id="SM00091">
    <property type="entry name" value="PAS"/>
    <property type="match status" value="2"/>
</dbReference>
<dbReference type="InterPro" id="IPR000014">
    <property type="entry name" value="PAS"/>
</dbReference>
<gene>
    <name evidence="2" type="ORF">KSX_38980</name>
</gene>
<dbReference type="Gene3D" id="3.30.450.20">
    <property type="entry name" value="PAS domain"/>
    <property type="match status" value="2"/>
</dbReference>
<reference evidence="2" key="1">
    <citation type="submission" date="2020-10" db="EMBL/GenBank/DDBJ databases">
        <title>Taxonomic study of unclassified bacteria belonging to the class Ktedonobacteria.</title>
        <authorList>
            <person name="Yabe S."/>
            <person name="Wang C.M."/>
            <person name="Zheng Y."/>
            <person name="Sakai Y."/>
            <person name="Cavaletti L."/>
            <person name="Monciardini P."/>
            <person name="Donadio S."/>
        </authorList>
    </citation>
    <scope>NUCLEOTIDE SEQUENCE</scope>
    <source>
        <strain evidence="2">SOSP1-1</strain>
    </source>
</reference>
<dbReference type="EMBL" id="BNJF01000002">
    <property type="protein sequence ID" value="GHO45735.1"/>
    <property type="molecule type" value="Genomic_DNA"/>
</dbReference>
<feature type="domain" description="PAS" evidence="1">
    <location>
        <begin position="131"/>
        <end position="205"/>
    </location>
</feature>
<dbReference type="GO" id="GO:0006355">
    <property type="term" value="P:regulation of DNA-templated transcription"/>
    <property type="evidence" value="ECO:0007669"/>
    <property type="project" value="InterPro"/>
</dbReference>